<sequence length="117" mass="12994">LNVVTEGEGFPSAVLLRAVEPLQGLEVMSPRRGTERYVNLTSGPGKLCQAFGIDRSLDQWELTQGQRLWLAEPLSETEIDIVVSPRIGVTSAQELLLRFCDGASTCLSRRVRTRHRS</sequence>
<organism evidence="5 6">
    <name type="scientific">Candidatus Entotheonella gemina</name>
    <dbReference type="NCBI Taxonomy" id="1429439"/>
    <lineage>
        <taxon>Bacteria</taxon>
        <taxon>Pseudomonadati</taxon>
        <taxon>Nitrospinota/Tectimicrobiota group</taxon>
        <taxon>Candidatus Tectimicrobiota</taxon>
        <taxon>Candidatus Entotheonellia</taxon>
        <taxon>Candidatus Entotheonellales</taxon>
        <taxon>Candidatus Entotheonellaceae</taxon>
        <taxon>Candidatus Entotheonella</taxon>
    </lineage>
</organism>
<dbReference type="InterPro" id="IPR036995">
    <property type="entry name" value="MPG_sf"/>
</dbReference>
<evidence type="ECO:0000256" key="1">
    <source>
        <dbReference type="ARBA" id="ARBA00009232"/>
    </source>
</evidence>
<feature type="non-terminal residue" evidence="5">
    <location>
        <position position="1"/>
    </location>
</feature>
<keyword evidence="3" id="KW-0378">Hydrolase</keyword>
<reference evidence="5 6" key="1">
    <citation type="journal article" date="2014" name="Nature">
        <title>An environmental bacterial taxon with a large and distinct metabolic repertoire.</title>
        <authorList>
            <person name="Wilson M.C."/>
            <person name="Mori T."/>
            <person name="Ruckert C."/>
            <person name="Uria A.R."/>
            <person name="Helf M.J."/>
            <person name="Takada K."/>
            <person name="Gernert C."/>
            <person name="Steffens U.A."/>
            <person name="Heycke N."/>
            <person name="Schmitt S."/>
            <person name="Rinke C."/>
            <person name="Helfrich E.J."/>
            <person name="Brachmann A.O."/>
            <person name="Gurgui C."/>
            <person name="Wakimoto T."/>
            <person name="Kracht M."/>
            <person name="Crusemann M."/>
            <person name="Hentschel U."/>
            <person name="Abe I."/>
            <person name="Matsunaga S."/>
            <person name="Kalinowski J."/>
            <person name="Takeyama H."/>
            <person name="Piel J."/>
        </authorList>
    </citation>
    <scope>NUCLEOTIDE SEQUENCE [LARGE SCALE GENOMIC DNA]</scope>
    <source>
        <strain evidence="6">TSY2</strain>
    </source>
</reference>
<dbReference type="InterPro" id="IPR003180">
    <property type="entry name" value="MPG"/>
</dbReference>
<dbReference type="GO" id="GO:0006284">
    <property type="term" value="P:base-excision repair"/>
    <property type="evidence" value="ECO:0007669"/>
    <property type="project" value="InterPro"/>
</dbReference>
<dbReference type="Pfam" id="PF02245">
    <property type="entry name" value="Pur_DNA_glyco"/>
    <property type="match status" value="1"/>
</dbReference>
<comment type="caution">
    <text evidence="5">The sequence shown here is derived from an EMBL/GenBank/DDBJ whole genome shotgun (WGS) entry which is preliminary data.</text>
</comment>
<dbReference type="Proteomes" id="UP000019140">
    <property type="component" value="Unassembled WGS sequence"/>
</dbReference>
<dbReference type="GO" id="GO:0003677">
    <property type="term" value="F:DNA binding"/>
    <property type="evidence" value="ECO:0007669"/>
    <property type="project" value="InterPro"/>
</dbReference>
<dbReference type="PANTHER" id="PTHR10429">
    <property type="entry name" value="DNA-3-METHYLADENINE GLYCOSYLASE"/>
    <property type="match status" value="1"/>
</dbReference>
<dbReference type="AlphaFoldDB" id="W4M1S3"/>
<protein>
    <submittedName>
        <fullName evidence="5">Uncharacterized protein</fullName>
    </submittedName>
</protein>
<accession>W4M1S3</accession>
<dbReference type="GO" id="GO:0003905">
    <property type="term" value="F:alkylbase DNA N-glycosylase activity"/>
    <property type="evidence" value="ECO:0007669"/>
    <property type="project" value="InterPro"/>
</dbReference>
<dbReference type="HOGENOM" id="CLU_2150981_0_0_7"/>
<gene>
    <name evidence="5" type="ORF">ETSY2_30720</name>
</gene>
<evidence type="ECO:0000313" key="6">
    <source>
        <dbReference type="Proteomes" id="UP000019140"/>
    </source>
</evidence>
<dbReference type="PATRIC" id="fig|1429439.4.peg.5209"/>
<keyword evidence="6" id="KW-1185">Reference proteome</keyword>
<evidence type="ECO:0000256" key="4">
    <source>
        <dbReference type="ARBA" id="ARBA00023204"/>
    </source>
</evidence>
<name>W4M1S3_9BACT</name>
<dbReference type="PANTHER" id="PTHR10429:SF0">
    <property type="entry name" value="DNA-3-METHYLADENINE GLYCOSYLASE"/>
    <property type="match status" value="1"/>
</dbReference>
<keyword evidence="2" id="KW-0227">DNA damage</keyword>
<dbReference type="SUPFAM" id="SSF50486">
    <property type="entry name" value="FMT C-terminal domain-like"/>
    <property type="match status" value="1"/>
</dbReference>
<evidence type="ECO:0000256" key="3">
    <source>
        <dbReference type="ARBA" id="ARBA00022801"/>
    </source>
</evidence>
<dbReference type="InterPro" id="IPR011034">
    <property type="entry name" value="Formyl_transferase-like_C_sf"/>
</dbReference>
<dbReference type="EMBL" id="AZHX01001305">
    <property type="protein sequence ID" value="ETX04103.1"/>
    <property type="molecule type" value="Genomic_DNA"/>
</dbReference>
<evidence type="ECO:0000313" key="5">
    <source>
        <dbReference type="EMBL" id="ETX04103.1"/>
    </source>
</evidence>
<evidence type="ECO:0000256" key="2">
    <source>
        <dbReference type="ARBA" id="ARBA00022763"/>
    </source>
</evidence>
<dbReference type="Gene3D" id="3.10.300.10">
    <property type="entry name" value="Methylpurine-DNA glycosylase (MPG)"/>
    <property type="match status" value="1"/>
</dbReference>
<comment type="similarity">
    <text evidence="1">Belongs to the DNA glycosylase MPG family.</text>
</comment>
<keyword evidence="4" id="KW-0234">DNA repair</keyword>
<proteinExistence type="inferred from homology"/>